<organism evidence="2 3">
    <name type="scientific">Polaromonas eurypsychrophila</name>
    <dbReference type="NCBI Taxonomy" id="1614635"/>
    <lineage>
        <taxon>Bacteria</taxon>
        <taxon>Pseudomonadati</taxon>
        <taxon>Pseudomonadota</taxon>
        <taxon>Betaproteobacteria</taxon>
        <taxon>Burkholderiales</taxon>
        <taxon>Comamonadaceae</taxon>
        <taxon>Polaromonas</taxon>
    </lineage>
</organism>
<sequence length="96" mass="10312">MTALNLINQWLNFVAPAACVALLVVLLARIFSGFLRSKRPLAHTLWSQAAIIFIVGVLLSLTGLVLFGRDGKMASYALLAVGAASCQWGLLRGWKG</sequence>
<keyword evidence="1" id="KW-0812">Transmembrane</keyword>
<accession>A0A916SAX1</accession>
<reference evidence="2" key="2">
    <citation type="submission" date="2020-09" db="EMBL/GenBank/DDBJ databases">
        <authorList>
            <person name="Sun Q."/>
            <person name="Zhou Y."/>
        </authorList>
    </citation>
    <scope>NUCLEOTIDE SEQUENCE</scope>
    <source>
        <strain evidence="2">CGMCC 1.15322</strain>
    </source>
</reference>
<dbReference type="Proteomes" id="UP000620596">
    <property type="component" value="Unassembled WGS sequence"/>
</dbReference>
<comment type="caution">
    <text evidence="2">The sequence shown here is derived from an EMBL/GenBank/DDBJ whole genome shotgun (WGS) entry which is preliminary data.</text>
</comment>
<keyword evidence="3" id="KW-1185">Reference proteome</keyword>
<reference evidence="2" key="1">
    <citation type="journal article" date="2014" name="Int. J. Syst. Evol. Microbiol.">
        <title>Complete genome sequence of Corynebacterium casei LMG S-19264T (=DSM 44701T), isolated from a smear-ripened cheese.</title>
        <authorList>
            <consortium name="US DOE Joint Genome Institute (JGI-PGF)"/>
            <person name="Walter F."/>
            <person name="Albersmeier A."/>
            <person name="Kalinowski J."/>
            <person name="Ruckert C."/>
        </authorList>
    </citation>
    <scope>NUCLEOTIDE SEQUENCE</scope>
    <source>
        <strain evidence="2">CGMCC 1.15322</strain>
    </source>
</reference>
<name>A0A916SAX1_9BURK</name>
<feature type="transmembrane region" description="Helical" evidence="1">
    <location>
        <begin position="44"/>
        <end position="67"/>
    </location>
</feature>
<evidence type="ECO:0000256" key="1">
    <source>
        <dbReference type="SAM" id="Phobius"/>
    </source>
</evidence>
<proteinExistence type="predicted"/>
<dbReference type="RefSeq" id="WP_188707380.1">
    <property type="nucleotide sequence ID" value="NZ_BMIG01000003.1"/>
</dbReference>
<evidence type="ECO:0000313" key="3">
    <source>
        <dbReference type="Proteomes" id="UP000620596"/>
    </source>
</evidence>
<feature type="transmembrane region" description="Helical" evidence="1">
    <location>
        <begin position="13"/>
        <end position="32"/>
    </location>
</feature>
<protein>
    <submittedName>
        <fullName evidence="2">Uncharacterized protein</fullName>
    </submittedName>
</protein>
<gene>
    <name evidence="2" type="ORF">GCM10011496_11430</name>
</gene>
<dbReference type="EMBL" id="BMIG01000003">
    <property type="protein sequence ID" value="GGA92150.1"/>
    <property type="molecule type" value="Genomic_DNA"/>
</dbReference>
<evidence type="ECO:0000313" key="2">
    <source>
        <dbReference type="EMBL" id="GGA92150.1"/>
    </source>
</evidence>
<dbReference type="AlphaFoldDB" id="A0A916SAX1"/>
<keyword evidence="1" id="KW-1133">Transmembrane helix</keyword>
<keyword evidence="1" id="KW-0472">Membrane</keyword>
<feature type="transmembrane region" description="Helical" evidence="1">
    <location>
        <begin position="73"/>
        <end position="91"/>
    </location>
</feature>